<reference evidence="2" key="3">
    <citation type="submission" date="2015-06" db="UniProtKB">
        <authorList>
            <consortium name="EnsemblMetazoa"/>
        </authorList>
    </citation>
    <scope>IDENTIFICATION</scope>
</reference>
<dbReference type="AlphaFoldDB" id="R7TH45"/>
<evidence type="ECO:0000313" key="3">
    <source>
        <dbReference type="Proteomes" id="UP000014760"/>
    </source>
</evidence>
<accession>R7TH45</accession>
<dbReference type="EnsemblMetazoa" id="CapteT228105">
    <property type="protein sequence ID" value="CapteP228105"/>
    <property type="gene ID" value="CapteG228105"/>
</dbReference>
<dbReference type="EMBL" id="AMQN01014086">
    <property type="status" value="NOT_ANNOTATED_CDS"/>
    <property type="molecule type" value="Genomic_DNA"/>
</dbReference>
<dbReference type="EMBL" id="KB310730">
    <property type="protein sequence ID" value="ELT90891.1"/>
    <property type="molecule type" value="Genomic_DNA"/>
</dbReference>
<reference evidence="1 3" key="2">
    <citation type="journal article" date="2013" name="Nature">
        <title>Insights into bilaterian evolution from three spiralian genomes.</title>
        <authorList>
            <person name="Simakov O."/>
            <person name="Marletaz F."/>
            <person name="Cho S.J."/>
            <person name="Edsinger-Gonzales E."/>
            <person name="Havlak P."/>
            <person name="Hellsten U."/>
            <person name="Kuo D.H."/>
            <person name="Larsson T."/>
            <person name="Lv J."/>
            <person name="Arendt D."/>
            <person name="Savage R."/>
            <person name="Osoegawa K."/>
            <person name="de Jong P."/>
            <person name="Grimwood J."/>
            <person name="Chapman J.A."/>
            <person name="Shapiro H."/>
            <person name="Aerts A."/>
            <person name="Otillar R.P."/>
            <person name="Terry A.Y."/>
            <person name="Boore J.L."/>
            <person name="Grigoriev I.V."/>
            <person name="Lindberg D.R."/>
            <person name="Seaver E.C."/>
            <person name="Weisblat D.A."/>
            <person name="Putnam N.H."/>
            <person name="Rokhsar D.S."/>
        </authorList>
    </citation>
    <scope>NUCLEOTIDE SEQUENCE</scope>
    <source>
        <strain evidence="1 3">I ESC-2004</strain>
    </source>
</reference>
<name>R7TH45_CAPTE</name>
<gene>
    <name evidence="1" type="ORF">CAPTEDRAFT_228105</name>
</gene>
<evidence type="ECO:0008006" key="4">
    <source>
        <dbReference type="Google" id="ProtNLM"/>
    </source>
</evidence>
<organism evidence="1">
    <name type="scientific">Capitella teleta</name>
    <name type="common">Polychaete worm</name>
    <dbReference type="NCBI Taxonomy" id="283909"/>
    <lineage>
        <taxon>Eukaryota</taxon>
        <taxon>Metazoa</taxon>
        <taxon>Spiralia</taxon>
        <taxon>Lophotrochozoa</taxon>
        <taxon>Annelida</taxon>
        <taxon>Polychaeta</taxon>
        <taxon>Sedentaria</taxon>
        <taxon>Scolecida</taxon>
        <taxon>Capitellidae</taxon>
        <taxon>Capitella</taxon>
    </lineage>
</organism>
<proteinExistence type="predicted"/>
<sequence length="341" mass="38566">MEQWMQFSVFIFAAPILVCHANAYLEYLNPYFPRDGSYLQEYDLRLLEELQRLTAQYQTQQAYYPSGYGYQVQSQYDQYDPAYGVYGSSYPASFPDAMLNPYADYYQQPSRYDYNPYRVEKAAYEPYRTNVQHKAPSYQSRYKKPRKSTKLPKQEKKKMKIISIDRGFYVPGGTQAFGKYKSIKGCMKACAANPSCFAGDYNPWLGKCFFHSNHTACGTLKSHKKIVHFKKVPCSVPEAPRGLIILGAQLFLAIEQKGIDDLSTCIKKCASAGSGIPLTNADIAMQICFGVDYDFSTHKCYFHVKNDGNRICGATTDPIPTPRDLIANPSTVFIALCPALA</sequence>
<reference evidence="3" key="1">
    <citation type="submission" date="2012-12" db="EMBL/GenBank/DDBJ databases">
        <authorList>
            <person name="Hellsten U."/>
            <person name="Grimwood J."/>
            <person name="Chapman J.A."/>
            <person name="Shapiro H."/>
            <person name="Aerts A."/>
            <person name="Otillar R.P."/>
            <person name="Terry A.Y."/>
            <person name="Boore J.L."/>
            <person name="Simakov O."/>
            <person name="Marletaz F."/>
            <person name="Cho S.-J."/>
            <person name="Edsinger-Gonzales E."/>
            <person name="Havlak P."/>
            <person name="Kuo D.-H."/>
            <person name="Larsson T."/>
            <person name="Lv J."/>
            <person name="Arendt D."/>
            <person name="Savage R."/>
            <person name="Osoegawa K."/>
            <person name="de Jong P."/>
            <person name="Lindberg D.R."/>
            <person name="Seaver E.C."/>
            <person name="Weisblat D.A."/>
            <person name="Putnam N.H."/>
            <person name="Grigoriev I.V."/>
            <person name="Rokhsar D.S."/>
        </authorList>
    </citation>
    <scope>NUCLEOTIDE SEQUENCE</scope>
    <source>
        <strain evidence="3">I ESC-2004</strain>
    </source>
</reference>
<dbReference type="Gene3D" id="3.50.4.10">
    <property type="entry name" value="Hepatocyte Growth Factor"/>
    <property type="match status" value="1"/>
</dbReference>
<dbReference type="OrthoDB" id="10574012at2759"/>
<dbReference type="Proteomes" id="UP000014760">
    <property type="component" value="Unassembled WGS sequence"/>
</dbReference>
<protein>
    <recommendedName>
        <fullName evidence="4">Apple domain-containing protein</fullName>
    </recommendedName>
</protein>
<evidence type="ECO:0000313" key="2">
    <source>
        <dbReference type="EnsemblMetazoa" id="CapteP228105"/>
    </source>
</evidence>
<evidence type="ECO:0000313" key="1">
    <source>
        <dbReference type="EMBL" id="ELT90891.1"/>
    </source>
</evidence>
<keyword evidence="3" id="KW-1185">Reference proteome</keyword>
<dbReference type="HOGENOM" id="CLU_814442_0_0_1"/>